<dbReference type="Pfam" id="PF00563">
    <property type="entry name" value="EAL"/>
    <property type="match status" value="1"/>
</dbReference>
<evidence type="ECO:0000313" key="3">
    <source>
        <dbReference type="Proteomes" id="UP000003233"/>
    </source>
</evidence>
<evidence type="ECO:0000313" key="2">
    <source>
        <dbReference type="EMBL" id="EHO78831.1"/>
    </source>
</evidence>
<dbReference type="PANTHER" id="PTHR33121">
    <property type="entry name" value="CYCLIC DI-GMP PHOSPHODIESTERASE PDEF"/>
    <property type="match status" value="1"/>
</dbReference>
<protein>
    <recommendedName>
        <fullName evidence="1">EAL domain-containing protein</fullName>
    </recommendedName>
</protein>
<proteinExistence type="predicted"/>
<dbReference type="InterPro" id="IPR050706">
    <property type="entry name" value="Cyclic-di-GMP_PDE-like"/>
</dbReference>
<dbReference type="InterPro" id="IPR035919">
    <property type="entry name" value="EAL_sf"/>
</dbReference>
<name>H1PX15_9FUSO</name>
<evidence type="ECO:0000259" key="1">
    <source>
        <dbReference type="PROSITE" id="PS50883"/>
    </source>
</evidence>
<dbReference type="EMBL" id="AGWJ02000033">
    <property type="protein sequence ID" value="EHO78831.1"/>
    <property type="molecule type" value="Genomic_DNA"/>
</dbReference>
<keyword evidence="3" id="KW-1185">Reference proteome</keyword>
<dbReference type="Gene3D" id="3.20.20.450">
    <property type="entry name" value="EAL domain"/>
    <property type="match status" value="1"/>
</dbReference>
<gene>
    <name evidence="2" type="ORF">HMPREF0402_02958</name>
</gene>
<organism evidence="2 3">
    <name type="scientific">Fusobacterium ulcerans 12-1B</name>
    <dbReference type="NCBI Taxonomy" id="457404"/>
    <lineage>
        <taxon>Bacteria</taxon>
        <taxon>Fusobacteriati</taxon>
        <taxon>Fusobacteriota</taxon>
        <taxon>Fusobacteriia</taxon>
        <taxon>Fusobacteriales</taxon>
        <taxon>Fusobacteriaceae</taxon>
        <taxon>Fusobacterium</taxon>
    </lineage>
</organism>
<dbReference type="PANTHER" id="PTHR33121:SF70">
    <property type="entry name" value="SIGNALING PROTEIN YKOW"/>
    <property type="match status" value="1"/>
</dbReference>
<accession>H1PX15</accession>
<dbReference type="SUPFAM" id="SSF141868">
    <property type="entry name" value="EAL domain-like"/>
    <property type="match status" value="1"/>
</dbReference>
<dbReference type="HOGENOM" id="CLU_3168460_0_0_0"/>
<dbReference type="Proteomes" id="UP000003233">
    <property type="component" value="Unassembled WGS sequence"/>
</dbReference>
<dbReference type="PATRIC" id="fig|457404.5.peg.3319"/>
<dbReference type="BioCyc" id="FSP457404-HMP:GTSQ-3000-MONOMER"/>
<feature type="domain" description="EAL" evidence="1">
    <location>
        <begin position="1"/>
        <end position="47"/>
    </location>
</feature>
<dbReference type="AlphaFoldDB" id="H1PX15"/>
<comment type="caution">
    <text evidence="2">The sequence shown here is derived from an EMBL/GenBank/DDBJ whole genome shotgun (WGS) entry which is preliminary data.</text>
</comment>
<reference evidence="2 3" key="1">
    <citation type="submission" date="2012-07" db="EMBL/GenBank/DDBJ databases">
        <title>The Genome Sequence of Fusobacterium ulcerans 12_1B.</title>
        <authorList>
            <consortium name="The Broad Institute Genome Sequencing Platform"/>
            <person name="Earl A."/>
            <person name="Ward D."/>
            <person name="Feldgarden M."/>
            <person name="Gevers D."/>
            <person name="Strauss J."/>
            <person name="Ambrose C.E."/>
            <person name="Allen-Vercoe E."/>
            <person name="Walker B."/>
            <person name="Young S.K."/>
            <person name="Zeng Q."/>
            <person name="Gargeya S."/>
            <person name="Fitzgerald M."/>
            <person name="Haas B."/>
            <person name="Abouelleil A."/>
            <person name="Alvarado L."/>
            <person name="Arachchi H.M."/>
            <person name="Berlin A.M."/>
            <person name="Chapman S.B."/>
            <person name="Goldberg J."/>
            <person name="Griggs A."/>
            <person name="Gujja S."/>
            <person name="Hansen M."/>
            <person name="Howarth C."/>
            <person name="Imamovic A."/>
            <person name="Larimer J."/>
            <person name="McCowen C."/>
            <person name="Montmayeur A."/>
            <person name="Murphy C."/>
            <person name="Neiman D."/>
            <person name="Pearson M."/>
            <person name="Priest M."/>
            <person name="Roberts A."/>
            <person name="Saif S."/>
            <person name="Shea T."/>
            <person name="Sisk P."/>
            <person name="Sykes S."/>
            <person name="Wortman J."/>
            <person name="Nusbaum C."/>
            <person name="Birren B."/>
        </authorList>
    </citation>
    <scope>NUCLEOTIDE SEQUENCE [LARGE SCALE GENOMIC DNA]</scope>
    <source>
        <strain evidence="2 3">12_1B</strain>
    </source>
</reference>
<dbReference type="GO" id="GO:0071111">
    <property type="term" value="F:cyclic-guanylate-specific phosphodiesterase activity"/>
    <property type="evidence" value="ECO:0007669"/>
    <property type="project" value="InterPro"/>
</dbReference>
<dbReference type="PROSITE" id="PS50883">
    <property type="entry name" value="EAL"/>
    <property type="match status" value="1"/>
</dbReference>
<dbReference type="InterPro" id="IPR001633">
    <property type="entry name" value="EAL_dom"/>
</dbReference>
<sequence length="47" mass="5466">MKVVVEGIEEEEEQKKVASFGVDYIQGFYYAKPMPEKDLIELLESKK</sequence>